<reference evidence="4" key="1">
    <citation type="submission" date="2023-05" db="EMBL/GenBank/DDBJ databases">
        <title>Mariniplasma microaerophilum sp. nov., a novel anaerobic mollicute isolated from terrestrial mud volcano, Taman Peninsula, Russia.</title>
        <authorList>
            <person name="Khomyakova M.A."/>
            <person name="Merkel A.Y."/>
            <person name="Slobodkin A.I."/>
        </authorList>
    </citation>
    <scope>NUCLEOTIDE SEQUENCE</scope>
    <source>
        <strain evidence="4">M4Ah</strain>
    </source>
</reference>
<dbReference type="PANTHER" id="PTHR33705">
    <property type="entry name" value="PHOSPHOCARRIER PROTEIN HPR"/>
    <property type="match status" value="1"/>
</dbReference>
<sequence>MEKKFTLKAENGLHARPATNFVKFVSSIPAKVELIYKEFAADAKSIMAIMSLGLPKDSVFTIRVESDKNEYLDNIEKYLKEHNMI</sequence>
<comment type="function">
    <text evidence="1">General (non sugar-specific) component of the phosphoenolpyruvate-dependent sugar phosphotransferase system (sugar PTS). This major carbohydrate active-transport system catalyzes the phosphorylation of incoming sugar substrates concomitantly with their translocation across the cell membrane. The phosphoryl group from phosphoenolpyruvate (PEP) is transferred to the phosphoryl carrier protein HPr by enzyme I. Phospho-HPr then transfers it to the PTS EIIA domain.</text>
</comment>
<evidence type="ECO:0000259" key="3">
    <source>
        <dbReference type="PROSITE" id="PS51350"/>
    </source>
</evidence>
<dbReference type="PROSITE" id="PS00369">
    <property type="entry name" value="PTS_HPR_HIS"/>
    <property type="match status" value="1"/>
</dbReference>
<gene>
    <name evidence="4" type="ORF">QJ521_01675</name>
</gene>
<dbReference type="InterPro" id="IPR001020">
    <property type="entry name" value="PTS_HPr_His_P_site"/>
</dbReference>
<organism evidence="4 5">
    <name type="scientific">Peloplasma aerotolerans</name>
    <dbReference type="NCBI Taxonomy" id="3044389"/>
    <lineage>
        <taxon>Bacteria</taxon>
        <taxon>Bacillati</taxon>
        <taxon>Mycoplasmatota</taxon>
        <taxon>Mollicutes</taxon>
        <taxon>Acholeplasmatales</taxon>
        <taxon>Acholeplasmataceae</taxon>
        <taxon>Peloplasma</taxon>
    </lineage>
</organism>
<dbReference type="Gene3D" id="3.30.1340.10">
    <property type="entry name" value="HPr-like"/>
    <property type="match status" value="1"/>
</dbReference>
<dbReference type="RefSeq" id="WP_282838674.1">
    <property type="nucleotide sequence ID" value="NZ_JASCXW010000003.1"/>
</dbReference>
<name>A0AAW6U9B0_9MOLU</name>
<keyword evidence="5" id="KW-1185">Reference proteome</keyword>
<protein>
    <recommendedName>
        <fullName evidence="2">Phosphocarrier protein HPr</fullName>
    </recommendedName>
</protein>
<accession>A0AAW6U9B0</accession>
<dbReference type="NCBIfam" id="TIGR01003">
    <property type="entry name" value="PTS_HPr_family"/>
    <property type="match status" value="1"/>
</dbReference>
<dbReference type="InterPro" id="IPR035895">
    <property type="entry name" value="HPr-like_sf"/>
</dbReference>
<dbReference type="CDD" id="cd00367">
    <property type="entry name" value="PTS-HPr_like"/>
    <property type="match status" value="1"/>
</dbReference>
<evidence type="ECO:0000313" key="4">
    <source>
        <dbReference type="EMBL" id="MDI6452259.1"/>
    </source>
</evidence>
<evidence type="ECO:0000313" key="5">
    <source>
        <dbReference type="Proteomes" id="UP001431532"/>
    </source>
</evidence>
<dbReference type="PRINTS" id="PR00107">
    <property type="entry name" value="PHOSPHOCPHPR"/>
</dbReference>
<comment type="caution">
    <text evidence="4">The sequence shown here is derived from an EMBL/GenBank/DDBJ whole genome shotgun (WGS) entry which is preliminary data.</text>
</comment>
<dbReference type="PANTHER" id="PTHR33705:SF5">
    <property type="entry name" value="HPR-LIKE PROTEIN CRH"/>
    <property type="match status" value="1"/>
</dbReference>
<dbReference type="PROSITE" id="PS51350">
    <property type="entry name" value="PTS_HPR_DOM"/>
    <property type="match status" value="1"/>
</dbReference>
<evidence type="ECO:0000256" key="2">
    <source>
        <dbReference type="ARBA" id="ARBA00020422"/>
    </source>
</evidence>
<feature type="domain" description="HPr" evidence="3">
    <location>
        <begin position="1"/>
        <end position="85"/>
    </location>
</feature>
<dbReference type="AlphaFoldDB" id="A0AAW6U9B0"/>
<dbReference type="InterPro" id="IPR050399">
    <property type="entry name" value="HPr"/>
</dbReference>
<dbReference type="EMBL" id="JASCXW010000003">
    <property type="protein sequence ID" value="MDI6452259.1"/>
    <property type="molecule type" value="Genomic_DNA"/>
</dbReference>
<evidence type="ECO:0000256" key="1">
    <source>
        <dbReference type="ARBA" id="ARBA00003681"/>
    </source>
</evidence>
<dbReference type="Proteomes" id="UP001431532">
    <property type="component" value="Unassembled WGS sequence"/>
</dbReference>
<proteinExistence type="predicted"/>
<dbReference type="InterPro" id="IPR000032">
    <property type="entry name" value="HPr-like"/>
</dbReference>
<dbReference type="SUPFAM" id="SSF55594">
    <property type="entry name" value="HPr-like"/>
    <property type="match status" value="1"/>
</dbReference>
<dbReference type="Pfam" id="PF00381">
    <property type="entry name" value="PTS-HPr"/>
    <property type="match status" value="1"/>
</dbReference>